<sequence>MELTEHGGWRVSVHPDMAAVWAAHREAELLLVDMPIGLTDAAEGRRCDRLARAMLKPGRASSVFPAPARCVLGASGYAEANALQRERTGRGLSRQSWNLTGKIRELDALLQREGVAVRERLRESHPELCLAILFGEPMAHGKKTADGYRERVTHLSGVFPAAGALVESALAVHRRSELARDDVVDALALAVSALLSGGRLQRVPEAEERDGTGLLCAVWFYDRLGRISRL</sequence>
<keyword evidence="2" id="KW-1185">Reference proteome</keyword>
<dbReference type="Proteomes" id="UP001527882">
    <property type="component" value="Unassembled WGS sequence"/>
</dbReference>
<comment type="caution">
    <text evidence="1">The sequence shown here is derived from an EMBL/GenBank/DDBJ whole genome shotgun (WGS) entry which is preliminary data.</text>
</comment>
<dbReference type="Pfam" id="PF04250">
    <property type="entry name" value="DUF429"/>
    <property type="match status" value="1"/>
</dbReference>
<organism evidence="1 2">
    <name type="scientific">Paenibacillus gyeongsangnamensis</name>
    <dbReference type="NCBI Taxonomy" id="3388067"/>
    <lineage>
        <taxon>Bacteria</taxon>
        <taxon>Bacillati</taxon>
        <taxon>Bacillota</taxon>
        <taxon>Bacilli</taxon>
        <taxon>Bacillales</taxon>
        <taxon>Paenibacillaceae</taxon>
        <taxon>Paenibacillus</taxon>
    </lineage>
</organism>
<name>A0ABT4QDE2_9BACL</name>
<proteinExistence type="predicted"/>
<accession>A0ABT4QDE2</accession>
<protein>
    <submittedName>
        <fullName evidence="1">DUF429 domain-containing protein</fullName>
    </submittedName>
</protein>
<dbReference type="RefSeq" id="WP_269883228.1">
    <property type="nucleotide sequence ID" value="NZ_JAQAGZ010000013.1"/>
</dbReference>
<evidence type="ECO:0000313" key="1">
    <source>
        <dbReference type="EMBL" id="MCZ8514705.1"/>
    </source>
</evidence>
<reference evidence="1 2" key="1">
    <citation type="submission" date="2022-12" db="EMBL/GenBank/DDBJ databases">
        <title>Draft genome sequence of Paenibacillus sp. dW9.</title>
        <authorList>
            <person name="Choi E.-W."/>
            <person name="Kim D.-U."/>
        </authorList>
    </citation>
    <scope>NUCLEOTIDE SEQUENCE [LARGE SCALE GENOMIC DNA]</scope>
    <source>
        <strain evidence="2">dW9</strain>
    </source>
</reference>
<dbReference type="EMBL" id="JAQAGZ010000013">
    <property type="protein sequence ID" value="MCZ8514705.1"/>
    <property type="molecule type" value="Genomic_DNA"/>
</dbReference>
<evidence type="ECO:0000313" key="2">
    <source>
        <dbReference type="Proteomes" id="UP001527882"/>
    </source>
</evidence>
<gene>
    <name evidence="1" type="ORF">O9H85_20200</name>
</gene>
<dbReference type="InterPro" id="IPR007362">
    <property type="entry name" value="DUF429"/>
</dbReference>